<evidence type="ECO:0000313" key="2">
    <source>
        <dbReference type="EMBL" id="TVY23424.1"/>
    </source>
</evidence>
<gene>
    <name evidence="2" type="primary">kanJ_1</name>
    <name evidence="2" type="ORF">LHYA1_G008012</name>
</gene>
<dbReference type="InterPro" id="IPR008775">
    <property type="entry name" value="Phytyl_CoA_dOase-like"/>
</dbReference>
<dbReference type="GeneID" id="41988210"/>
<dbReference type="SUPFAM" id="SSF51197">
    <property type="entry name" value="Clavaminate synthase-like"/>
    <property type="match status" value="1"/>
</dbReference>
<evidence type="ECO:0000313" key="3">
    <source>
        <dbReference type="Proteomes" id="UP000431533"/>
    </source>
</evidence>
<keyword evidence="2" id="KW-0560">Oxidoreductase</keyword>
<keyword evidence="2" id="KW-0223">Dioxygenase</keyword>
<proteinExistence type="predicted"/>
<accession>A0A8H8TV19</accession>
<comment type="caution">
    <text evidence="2">The sequence shown here is derived from an EMBL/GenBank/DDBJ whole genome shotgun (WGS) entry which is preliminary data.</text>
</comment>
<protein>
    <submittedName>
        <fullName evidence="2">Kanamycin B dioxygenase</fullName>
    </submittedName>
</protein>
<dbReference type="EMBL" id="QGMH01000182">
    <property type="protein sequence ID" value="TVY23424.1"/>
    <property type="molecule type" value="Genomic_DNA"/>
</dbReference>
<dbReference type="Gene3D" id="2.60.120.620">
    <property type="entry name" value="q2cbj1_9rhob like domain"/>
    <property type="match status" value="1"/>
</dbReference>
<dbReference type="InterPro" id="IPR051961">
    <property type="entry name" value="Fungal_Metabolite_Diox"/>
</dbReference>
<dbReference type="PANTHER" id="PTHR37563">
    <property type="entry name" value="PHYTANOYL-COA DIOXYGENASE FAMILY PROTEIN (AFU_ORTHOLOGUE AFUA_2G03330)"/>
    <property type="match status" value="1"/>
</dbReference>
<evidence type="ECO:0000256" key="1">
    <source>
        <dbReference type="SAM" id="MobiDB-lite"/>
    </source>
</evidence>
<name>A0A8H8TV19_9HELO</name>
<reference evidence="2 3" key="1">
    <citation type="submission" date="2018-05" db="EMBL/GenBank/DDBJ databases">
        <title>Genome sequencing and assembly of the regulated plant pathogen Lachnellula willkommii and related sister species for the development of diagnostic species identification markers.</title>
        <authorList>
            <person name="Giroux E."/>
            <person name="Bilodeau G."/>
        </authorList>
    </citation>
    <scope>NUCLEOTIDE SEQUENCE [LARGE SCALE GENOMIC DNA]</scope>
    <source>
        <strain evidence="2 3">CBS 185.66</strain>
    </source>
</reference>
<keyword evidence="3" id="KW-1185">Reference proteome</keyword>
<dbReference type="PANTHER" id="PTHR37563:SF2">
    <property type="entry name" value="PHYTANOYL-COA DIOXYGENASE FAMILY PROTEIN (AFU_ORTHOLOGUE AFUA_2G03330)"/>
    <property type="match status" value="1"/>
</dbReference>
<dbReference type="Proteomes" id="UP000431533">
    <property type="component" value="Unassembled WGS sequence"/>
</dbReference>
<dbReference type="Pfam" id="PF05721">
    <property type="entry name" value="PhyH"/>
    <property type="match status" value="1"/>
</dbReference>
<feature type="region of interest" description="Disordered" evidence="1">
    <location>
        <begin position="1"/>
        <end position="20"/>
    </location>
</feature>
<organism evidence="2 3">
    <name type="scientific">Lachnellula hyalina</name>
    <dbReference type="NCBI Taxonomy" id="1316788"/>
    <lineage>
        <taxon>Eukaryota</taxon>
        <taxon>Fungi</taxon>
        <taxon>Dikarya</taxon>
        <taxon>Ascomycota</taxon>
        <taxon>Pezizomycotina</taxon>
        <taxon>Leotiomycetes</taxon>
        <taxon>Helotiales</taxon>
        <taxon>Lachnaceae</taxon>
        <taxon>Lachnellula</taxon>
    </lineage>
</organism>
<dbReference type="RefSeq" id="XP_031002212.1">
    <property type="nucleotide sequence ID" value="XM_031152933.1"/>
</dbReference>
<dbReference type="AlphaFoldDB" id="A0A8H8TV19"/>
<dbReference type="OrthoDB" id="407832at2759"/>
<sequence length="373" mass="41872">MATNSSEQELKEVGDAPRVINPTPEELKASAYDTPNIEAAMVALHQDGFVVLKNVVDIAHVDHINSYMTGEADEIIKNNAKPFNQGVKSNILQAPPLKDAEYLYNDVFFNPFVIQLMNTWVTLRLLNFHLKTDSVRAGIWEQNRFGTFSQGHHVLPSSGTFAESDFQYHLLSVFFKCPFFVIANVPLCTFNPTTGSTEFWLGSHASTSGHEQMIATPETHLANARLVVGEPTTNVLDQVREERRKARPPVQPNCDKGDIMLRDLRTWHAGMPNESDEYRIMLALGYQVKEIPLLDNFLTSTNINVDLLLVGEANLCAKAQWYPNHTLRTKLPLSQGNFFMKHAGQPVEVRADLLPDDSDFGTLNDDFQFRPSG</sequence>
<dbReference type="GO" id="GO:0051213">
    <property type="term" value="F:dioxygenase activity"/>
    <property type="evidence" value="ECO:0007669"/>
    <property type="project" value="UniProtKB-KW"/>
</dbReference>